<dbReference type="SMART" id="SM00344">
    <property type="entry name" value="HTH_ASNC"/>
    <property type="match status" value="1"/>
</dbReference>
<evidence type="ECO:0000256" key="3">
    <source>
        <dbReference type="ARBA" id="ARBA00023163"/>
    </source>
</evidence>
<keyword evidence="2" id="KW-0238">DNA-binding</keyword>
<dbReference type="PANTHER" id="PTHR30154">
    <property type="entry name" value="LEUCINE-RESPONSIVE REGULATORY PROTEIN"/>
    <property type="match status" value="1"/>
</dbReference>
<dbReference type="Pfam" id="PF01037">
    <property type="entry name" value="AsnC_trans_reg"/>
    <property type="match status" value="1"/>
</dbReference>
<protein>
    <submittedName>
        <fullName evidence="6">Transcription regulator, AsnC family, Lrp-like</fullName>
    </submittedName>
</protein>
<dbReference type="eggNOG" id="COG1522">
    <property type="taxonomic scope" value="Bacteria"/>
</dbReference>
<dbReference type="Gene3D" id="1.10.10.10">
    <property type="entry name" value="Winged helix-like DNA-binding domain superfamily/Winged helix DNA-binding domain"/>
    <property type="match status" value="1"/>
</dbReference>
<dbReference type="InterPro" id="IPR019887">
    <property type="entry name" value="Tscrpt_reg_AsnC/Lrp_C"/>
</dbReference>
<dbReference type="InterPro" id="IPR011008">
    <property type="entry name" value="Dimeric_a/b-barrel"/>
</dbReference>
<dbReference type="PATRIC" id="fig|380.5.peg.2202"/>
<evidence type="ECO:0000256" key="2">
    <source>
        <dbReference type="ARBA" id="ARBA00023125"/>
    </source>
</evidence>
<dbReference type="InterPro" id="IPR000485">
    <property type="entry name" value="AsnC-type_HTH_dom"/>
</dbReference>
<dbReference type="KEGG" id="sfh:SFHH103_02075"/>
<dbReference type="Pfam" id="PF13404">
    <property type="entry name" value="HTH_AsnC-type"/>
    <property type="match status" value="1"/>
</dbReference>
<feature type="region of interest" description="Disordered" evidence="4">
    <location>
        <begin position="1"/>
        <end position="20"/>
    </location>
</feature>
<dbReference type="AlphaFoldDB" id="G9A8J0"/>
<reference evidence="6 7" key="1">
    <citation type="journal article" date="2012" name="J. Bacteriol.">
        <title>Genome sequence of the soybean symbiont Sinorhizobium fredii HH103.</title>
        <authorList>
            <person name="Weidner S."/>
            <person name="Becker A."/>
            <person name="Bonilla I."/>
            <person name="Jaenicke S."/>
            <person name="Lloret J."/>
            <person name="Margaret I."/>
            <person name="Puhler A."/>
            <person name="Ruiz-Sainz J.E."/>
            <person name="Schneiker-Bekel S."/>
            <person name="Szczepanowski R."/>
            <person name="Vinardell J.M."/>
            <person name="Zehner S."/>
            <person name="Gottfert M."/>
        </authorList>
    </citation>
    <scope>NUCLEOTIDE SEQUENCE [LARGE SCALE GENOMIC DNA]</scope>
    <source>
        <strain evidence="6 7">HH103</strain>
    </source>
</reference>
<dbReference type="SUPFAM" id="SSF54909">
    <property type="entry name" value="Dimeric alpha+beta barrel"/>
    <property type="match status" value="1"/>
</dbReference>
<evidence type="ECO:0000313" key="6">
    <source>
        <dbReference type="EMBL" id="CCE96570.1"/>
    </source>
</evidence>
<dbReference type="HOGENOM" id="CLU_091233_5_3_5"/>
<dbReference type="PRINTS" id="PR00033">
    <property type="entry name" value="HTHASNC"/>
</dbReference>
<dbReference type="InterPro" id="IPR019888">
    <property type="entry name" value="Tscrpt_reg_AsnC-like"/>
</dbReference>
<dbReference type="PROSITE" id="PS50956">
    <property type="entry name" value="HTH_ASNC_2"/>
    <property type="match status" value="1"/>
</dbReference>
<dbReference type="InterPro" id="IPR036388">
    <property type="entry name" value="WH-like_DNA-bd_sf"/>
</dbReference>
<dbReference type="Proteomes" id="UP000007735">
    <property type="component" value="Chromosome"/>
</dbReference>
<proteinExistence type="predicted"/>
<feature type="domain" description="HTH asnC-type" evidence="5">
    <location>
        <begin position="22"/>
        <end position="97"/>
    </location>
</feature>
<keyword evidence="3" id="KW-0804">Transcription</keyword>
<dbReference type="STRING" id="1117943.SFHH103_02075"/>
<evidence type="ECO:0000256" key="4">
    <source>
        <dbReference type="SAM" id="MobiDB-lite"/>
    </source>
</evidence>
<dbReference type="SUPFAM" id="SSF46785">
    <property type="entry name" value="Winged helix' DNA-binding domain"/>
    <property type="match status" value="1"/>
</dbReference>
<dbReference type="InterPro" id="IPR036390">
    <property type="entry name" value="WH_DNA-bd_sf"/>
</dbReference>
<dbReference type="Gene3D" id="3.30.70.920">
    <property type="match status" value="1"/>
</dbReference>
<dbReference type="GO" id="GO:0043200">
    <property type="term" value="P:response to amino acid"/>
    <property type="evidence" value="ECO:0007669"/>
    <property type="project" value="TreeGrafter"/>
</dbReference>
<evidence type="ECO:0000259" key="5">
    <source>
        <dbReference type="PROSITE" id="PS50956"/>
    </source>
</evidence>
<organism evidence="6 7">
    <name type="scientific">Sinorhizobium fredii (strain HH103)</name>
    <dbReference type="NCBI Taxonomy" id="1117943"/>
    <lineage>
        <taxon>Bacteria</taxon>
        <taxon>Pseudomonadati</taxon>
        <taxon>Pseudomonadota</taxon>
        <taxon>Alphaproteobacteria</taxon>
        <taxon>Hyphomicrobiales</taxon>
        <taxon>Rhizobiaceae</taxon>
        <taxon>Sinorhizobium/Ensifer group</taxon>
        <taxon>Sinorhizobium</taxon>
    </lineage>
</organism>
<accession>G9A8J0</accession>
<dbReference type="GO" id="GO:0005829">
    <property type="term" value="C:cytosol"/>
    <property type="evidence" value="ECO:0007669"/>
    <property type="project" value="TreeGrafter"/>
</dbReference>
<name>G9A8J0_SINF1</name>
<gene>
    <name evidence="6" type="ordered locus">SFHH103_02075</name>
</gene>
<evidence type="ECO:0000256" key="1">
    <source>
        <dbReference type="ARBA" id="ARBA00023015"/>
    </source>
</evidence>
<keyword evidence="1" id="KW-0805">Transcription regulation</keyword>
<dbReference type="EMBL" id="HE616890">
    <property type="protein sequence ID" value="CCE96570.1"/>
    <property type="molecule type" value="Genomic_DNA"/>
</dbReference>
<dbReference type="GO" id="GO:0043565">
    <property type="term" value="F:sequence-specific DNA binding"/>
    <property type="evidence" value="ECO:0007669"/>
    <property type="project" value="InterPro"/>
</dbReference>
<sequence>MMPSCPDIRPAQPAEDDELTELDEKDRLLLAALRKDSRQSLVALARHAGLSRSATHERLRRLETKGTIAGYTIRLGVEAKAPVVRALVAVAFQPGKNCDHVLPHISGMPHVVSCWSLAGATDLMLLVECDSNDDLDTIRRQIATIPGVATVQTHVTLKTHFDRRS</sequence>
<dbReference type="PANTHER" id="PTHR30154:SF53">
    <property type="entry name" value="HTH-TYPE TRANSCRIPTIONAL REGULATOR LRPC"/>
    <property type="match status" value="1"/>
</dbReference>
<evidence type="ECO:0000313" key="7">
    <source>
        <dbReference type="Proteomes" id="UP000007735"/>
    </source>
</evidence>